<keyword evidence="2" id="KW-0614">Plasmid</keyword>
<dbReference type="InterPro" id="IPR037063">
    <property type="entry name" value="PHb_sf"/>
</dbReference>
<dbReference type="RefSeq" id="WP_212821103.1">
    <property type="nucleotide sequence ID" value="NZ_AP023416.1"/>
</dbReference>
<dbReference type="CDD" id="cd13225">
    <property type="entry name" value="PH-like_bacteria"/>
    <property type="match status" value="1"/>
</dbReference>
<dbReference type="InterPro" id="IPR012544">
    <property type="entry name" value="PHb"/>
</dbReference>
<protein>
    <recommendedName>
        <fullName evidence="1">Bacterial Pleckstrin homology domain-containing protein</fullName>
    </recommendedName>
</protein>
<evidence type="ECO:0000313" key="3">
    <source>
        <dbReference type="Proteomes" id="UP000681343"/>
    </source>
</evidence>
<dbReference type="AlphaFoldDB" id="A0A810PSE6"/>
<sequence length="127" mass="14118">MISFNKDSAWDLKPIPVSDVRDEVNGLLIDGEEIAAAFKTVRDQLIFTNKRVISVDVQGITGKRKSFSSMPYSKVQFFSVQTPGFAEIIPDSELVLTFSNGYVAKFEFKGGTDIGKIGRMISDYVLK</sequence>
<organism evidence="2 3">
    <name type="scientific">Vescimonas fastidiosa</name>
    <dbReference type="NCBI Taxonomy" id="2714353"/>
    <lineage>
        <taxon>Bacteria</taxon>
        <taxon>Bacillati</taxon>
        <taxon>Bacillota</taxon>
        <taxon>Clostridia</taxon>
        <taxon>Eubacteriales</taxon>
        <taxon>Oscillospiraceae</taxon>
        <taxon>Vescimonas</taxon>
    </lineage>
</organism>
<dbReference type="EMBL" id="AP023416">
    <property type="protein sequence ID" value="BCK79488.1"/>
    <property type="molecule type" value="Genomic_DNA"/>
</dbReference>
<feature type="domain" description="Bacterial Pleckstrin homology" evidence="1">
    <location>
        <begin position="13"/>
        <end position="125"/>
    </location>
</feature>
<name>A0A810PSE6_9FIRM</name>
<keyword evidence="3" id="KW-1185">Reference proteome</keyword>
<dbReference type="Pfam" id="PF08000">
    <property type="entry name" value="bPH_1"/>
    <property type="match status" value="1"/>
</dbReference>
<evidence type="ECO:0000313" key="2">
    <source>
        <dbReference type="EMBL" id="BCK79488.1"/>
    </source>
</evidence>
<dbReference type="KEGG" id="vfa:MM35RIKEN_16800"/>
<proteinExistence type="predicted"/>
<dbReference type="SUPFAM" id="SSF50729">
    <property type="entry name" value="PH domain-like"/>
    <property type="match status" value="1"/>
</dbReference>
<dbReference type="Proteomes" id="UP000681343">
    <property type="component" value="Plasmid pMM35_01"/>
</dbReference>
<accession>A0A810PSE6</accession>
<dbReference type="Gene3D" id="2.30.29.50">
    <property type="entry name" value="Bacterial Pleckstrin homology domain"/>
    <property type="match status" value="1"/>
</dbReference>
<geneLocation type="plasmid" evidence="2 3">
    <name>pMM35_01</name>
</geneLocation>
<gene>
    <name evidence="2" type="ORF">MM35RIKEN_16800</name>
</gene>
<evidence type="ECO:0000259" key="1">
    <source>
        <dbReference type="Pfam" id="PF08000"/>
    </source>
</evidence>
<reference evidence="2" key="1">
    <citation type="submission" date="2020-09" db="EMBL/GenBank/DDBJ databases">
        <title>New species isolated from human feces.</title>
        <authorList>
            <person name="Kitahara M."/>
            <person name="Shigeno Y."/>
            <person name="Shime M."/>
            <person name="Matsumoto Y."/>
            <person name="Nakamura S."/>
            <person name="Motooka D."/>
            <person name="Fukuoka S."/>
            <person name="Nishikawa H."/>
            <person name="Benno Y."/>
        </authorList>
    </citation>
    <scope>NUCLEOTIDE SEQUENCE</scope>
    <source>
        <strain evidence="2">MM35</strain>
        <plasmid evidence="2">pMM35_01</plasmid>
    </source>
</reference>